<evidence type="ECO:0000313" key="34">
    <source>
        <dbReference type="Proteomes" id="UP000478867"/>
    </source>
</evidence>
<dbReference type="EMBL" id="LALJ01000048">
    <property type="protein sequence ID" value="KMR35278.1"/>
    <property type="molecule type" value="Genomic_DNA"/>
</dbReference>
<reference evidence="24 25" key="6">
    <citation type="submission" date="2018-11" db="EMBL/GenBank/DDBJ databases">
        <title>Genomic profiling of Staphylococcus species from a Poultry farm system in KwaZulu-Natal, South Africa.</title>
        <authorList>
            <person name="Amoako D.G."/>
            <person name="Somboro A.M."/>
            <person name="Abia A.L.K."/>
            <person name="Bester L.A."/>
            <person name="Essack S.Y."/>
        </authorList>
    </citation>
    <scope>NUCLEOTIDE SEQUENCE [LARGE SCALE GENOMIC DNA]</scope>
    <source>
        <strain evidence="20 25">SA12</strain>
        <strain evidence="19 24">SA9</strain>
    </source>
</reference>
<dbReference type="EMBL" id="CACTPI010000024">
    <property type="protein sequence ID" value="CAA4170383.1"/>
    <property type="molecule type" value="Genomic_DNA"/>
</dbReference>
<dbReference type="EMBL" id="CACUNS010000023">
    <property type="protein sequence ID" value="CAA6126753.1"/>
    <property type="molecule type" value="Genomic_DNA"/>
</dbReference>
<reference evidence="11" key="1">
    <citation type="journal article" date="2015" name="J. Infect. Dis.">
        <title>Parallel Epidemics of Community-Associated Methicillin-Resistant Staphylococcus aureus USA300 Infection in North and South America.</title>
        <authorList>
            <person name="Planet P.J."/>
            <person name="Diaz L."/>
            <person name="Kolokotronis S.O."/>
            <person name="Narechania A."/>
            <person name="Reyes J."/>
            <person name="Xing G."/>
            <person name="Rincon S."/>
            <person name="Smith H."/>
            <person name="Panesso D."/>
            <person name="Ryan C."/>
            <person name="Smith D.P."/>
            <person name="Guzman M."/>
            <person name="Zurita J."/>
            <person name="Sebra R."/>
            <person name="Deikus G."/>
            <person name="Nolan R.L."/>
            <person name="Tenover F.C."/>
            <person name="Weinstock G.M."/>
            <person name="Robinson D.A."/>
            <person name="Arias C.A."/>
        </authorList>
    </citation>
    <scope>NUCLEOTIDE SEQUENCE</scope>
    <source>
        <strain evidence="11">CA15</strain>
        <strain evidence="12">M121</strain>
    </source>
</reference>
<evidence type="ECO:0000313" key="31">
    <source>
        <dbReference type="Proteomes" id="UP000459702"/>
    </source>
</evidence>
<evidence type="ECO:0000313" key="33">
    <source>
        <dbReference type="Proteomes" id="UP000471199"/>
    </source>
</evidence>
<dbReference type="EMBL" id="CP023391">
    <property type="protein sequence ID" value="ATC71904.1"/>
    <property type="molecule type" value="Genomic_DNA"/>
</dbReference>
<dbReference type="EMBL" id="JAIUEN010000069">
    <property type="protein sequence ID" value="MCE3362496.1"/>
    <property type="molecule type" value="Genomic_DNA"/>
</dbReference>
<evidence type="ECO:0000313" key="30">
    <source>
        <dbReference type="Proteomes" id="UP000459586"/>
    </source>
</evidence>
<reference evidence="13" key="3">
    <citation type="journal article" date="2016" name="J. Infect. Dis.">
        <title>Comparative Genomics of Community-Associated Methicillin-Resistant Staphylococcus aureus Shows the Emergence of Clone ST8-USA300 in Geneva, Switzerland.</title>
        <authorList>
            <person name="Von Dach E."/>
            <person name="Diene S.M."/>
            <person name="Fankhauser C."/>
            <person name="Schrenzel J."/>
            <person name="Harbarth S."/>
            <person name="Francois P."/>
        </authorList>
    </citation>
    <scope>NUCLEOTIDE SEQUENCE</scope>
    <source>
        <strain evidence="13">MRSA_S26</strain>
    </source>
</reference>
<evidence type="ECO:0000313" key="35">
    <source>
        <dbReference type="Proteomes" id="UP000505390"/>
    </source>
</evidence>
<reference evidence="21 23" key="5">
    <citation type="submission" date="2018-06" db="EMBL/GenBank/DDBJ databases">
        <authorList>
            <consortium name="Pathogen Informatics"/>
            <person name="Doyle S."/>
        </authorList>
    </citation>
    <scope>NUCLEOTIDE SEQUENCE [LARGE SCALE GENOMIC DNA]</scope>
    <source>
        <strain evidence="21 23">NCTC10702</strain>
    </source>
</reference>
<dbReference type="EMBL" id="JAANEC010000143">
    <property type="protein sequence ID" value="NUY13680.1"/>
    <property type="molecule type" value="Genomic_DNA"/>
</dbReference>
<evidence type="ECO:0000313" key="2">
    <source>
        <dbReference type="EMBL" id="CAA4166934.1"/>
    </source>
</evidence>
<organism evidence="8 35">
    <name type="scientific">Staphylococcus aureus</name>
    <dbReference type="NCBI Taxonomy" id="1280"/>
    <lineage>
        <taxon>Bacteria</taxon>
        <taxon>Bacillati</taxon>
        <taxon>Bacillota</taxon>
        <taxon>Bacilli</taxon>
        <taxon>Bacillales</taxon>
        <taxon>Staphylococcaceae</taxon>
        <taxon>Staphylococcus</taxon>
    </lineage>
</organism>
<accession>A0A1E8XAZ1</accession>
<dbReference type="InterPro" id="IPR025083">
    <property type="entry name" value="DUF3969"/>
</dbReference>
<evidence type="ECO:0000313" key="26">
    <source>
        <dbReference type="Proteomes" id="UP000442696"/>
    </source>
</evidence>
<dbReference type="EMBL" id="UHBY01000003">
    <property type="protein sequence ID" value="SUL36528.1"/>
    <property type="molecule type" value="Genomic_DNA"/>
</dbReference>
<evidence type="ECO:0000313" key="5">
    <source>
        <dbReference type="EMBL" id="CAA4709795.1"/>
    </source>
</evidence>
<reference evidence="13" key="2">
    <citation type="submission" date="2015-06" db="EMBL/GenBank/DDBJ databases">
        <authorList>
            <person name="Diene S.M."/>
            <person name="Von Dach E."/>
            <person name="Fankhauser C."/>
            <person name="Schrenzel J."/>
            <person name="Harbarth S."/>
            <person name="Francois P."/>
        </authorList>
    </citation>
    <scope>NUCLEOTIDE SEQUENCE</scope>
    <source>
        <strain evidence="13">MRSA_S26</strain>
    </source>
</reference>
<evidence type="ECO:0000313" key="36">
    <source>
        <dbReference type="Proteomes" id="UP000507112"/>
    </source>
</evidence>
<evidence type="ECO:0000313" key="17">
    <source>
        <dbReference type="EMBL" id="NDP57579.1"/>
    </source>
</evidence>
<evidence type="ECO:0000313" key="21">
    <source>
        <dbReference type="EMBL" id="SUL36528.1"/>
    </source>
</evidence>
<dbReference type="Proteomes" id="UP000443506">
    <property type="component" value="Unassembled WGS sequence"/>
</dbReference>
<evidence type="ECO:0000313" key="16">
    <source>
        <dbReference type="EMBL" id="MVM09421.1"/>
    </source>
</evidence>
<dbReference type="Proteomes" id="UP000471199">
    <property type="component" value="Unassembled WGS sequence"/>
</dbReference>
<dbReference type="RefSeq" id="WP_000627551.1">
    <property type="nucleotide sequence ID" value="NC_021670.1"/>
</dbReference>
<evidence type="ECO:0000313" key="14">
    <source>
        <dbReference type="EMBL" id="MCE3362496.1"/>
    </source>
</evidence>
<dbReference type="EMBL" id="CACTOE010000029">
    <property type="protein sequence ID" value="CAA4166934.1"/>
    <property type="molecule type" value="Genomic_DNA"/>
</dbReference>
<dbReference type="EMBL" id="WPXC01000005">
    <property type="protein sequence ID" value="MVM09421.1"/>
    <property type="molecule type" value="Genomic_DNA"/>
</dbReference>
<evidence type="ECO:0000313" key="9">
    <source>
        <dbReference type="EMBL" id="CAC8240667.1"/>
    </source>
</evidence>
<dbReference type="Pfam" id="PF13108">
    <property type="entry name" value="DUF3969"/>
    <property type="match status" value="1"/>
</dbReference>
<dbReference type="Proteomes" id="UP001200271">
    <property type="component" value="Unassembled WGS sequence"/>
</dbReference>
<dbReference type="EMBL" id="CACTWD010000029">
    <property type="protein sequence ID" value="CAA4709795.1"/>
    <property type="molecule type" value="Genomic_DNA"/>
</dbReference>
<dbReference type="Proteomes" id="UP000547874">
    <property type="component" value="Unassembled WGS sequence"/>
</dbReference>
<evidence type="ECO:0000313" key="25">
    <source>
        <dbReference type="Proteomes" id="UP000294017"/>
    </source>
</evidence>
<evidence type="ECO:0000313" key="28">
    <source>
        <dbReference type="Proteomes" id="UP000443506"/>
    </source>
</evidence>
<dbReference type="Proteomes" id="UP000459586">
    <property type="component" value="Unassembled WGS sequence"/>
</dbReference>
<dbReference type="AlphaFoldDB" id="A0A0D3Q8W2"/>
<dbReference type="Proteomes" id="UP000293434">
    <property type="component" value="Unassembled WGS sequence"/>
</dbReference>
<evidence type="ECO:0000313" key="37">
    <source>
        <dbReference type="Proteomes" id="UP000547874"/>
    </source>
</evidence>
<reference evidence="17 32" key="9">
    <citation type="submission" date="2020-01" db="EMBL/GenBank/DDBJ databases">
        <title>Analysis of Virulence and Antimicrobial Resistance Gene Carriage in Staphylococcus aureus Infections in Equids Using Whole Genome Sequencing.</title>
        <authorList>
            <person name="Little S.V."/>
            <person name="Hillhouse A.E."/>
            <person name="Cohen N.D."/>
            <person name="Lawhon S.D."/>
            <person name="Bryan L.K."/>
        </authorList>
    </citation>
    <scope>NUCLEOTIDE SEQUENCE [LARGE SCALE GENOMIC DNA]</scope>
    <source>
        <strain evidence="17 32">61-017</strain>
    </source>
</reference>
<reference evidence="18 37" key="8">
    <citation type="journal article" date="2020" name="J. Antimicrob. Chemother.">
        <title>Detection of heterogeneous vancomycin intermediate resistance in MRSA isolates from Latin America.</title>
        <authorList>
            <person name="Castro B.E."/>
            <person name="Berrio M."/>
            <person name="Vargas M.L."/>
            <person name="Carvajal L.P."/>
            <person name="Millan L.V."/>
            <person name="Rios R."/>
            <person name="Hernandez A.K."/>
            <person name="Rincon S."/>
            <person name="Cubides P."/>
            <person name="Forero E."/>
            <person name="Dinh A."/>
            <person name="Seas C."/>
            <person name="Munita J.M."/>
            <person name="Arias C.A."/>
            <person name="Reyes J."/>
            <person name="Diaz L."/>
        </authorList>
    </citation>
    <scope>NUCLEOTIDE SEQUENCE [LARGE SCALE GENOMIC DNA]</scope>
    <source>
        <strain evidence="18 37">UE1097</strain>
    </source>
</reference>
<dbReference type="Proteomes" id="UP000442696">
    <property type="component" value="Unassembled WGS sequence"/>
</dbReference>
<dbReference type="Proteomes" id="UP000443708">
    <property type="component" value="Unassembled WGS sequence"/>
</dbReference>
<sequence length="114" mass="13295">MITFENIQQLEKYTLMTMHGLFNQLKLGIISIENAEHTLFTPYMLETLSSLGVKDSIVDLIHKGTELEDFAAFNLSIEDTVTVCLQRTEELLKQYKNVEFNDKILINWRIIQEK</sequence>
<dbReference type="EMBL" id="CAIGXB010000021">
    <property type="protein sequence ID" value="CAC5812578.1"/>
    <property type="molecule type" value="Genomic_DNA"/>
</dbReference>
<evidence type="ECO:0000313" key="7">
    <source>
        <dbReference type="EMBL" id="CAA6396037.1"/>
    </source>
</evidence>
<dbReference type="Proteomes" id="UP000466646">
    <property type="component" value="Unassembled WGS sequence"/>
</dbReference>
<evidence type="ECO:0000313" key="10">
    <source>
        <dbReference type="EMBL" id="CAD7355018.1"/>
    </source>
</evidence>
<reference evidence="14" key="11">
    <citation type="journal article" date="2021" name="Front Med (Lausanne)">
        <title>The Prevalence and Determinants of Fusidic Acid Resistance Among Methicillin-Resistant Staphylococcus aureus Clinical Isolates in China.</title>
        <authorList>
            <person name="Zhao H."/>
            <person name="Wang X."/>
            <person name="Wang B."/>
            <person name="Xu Y."/>
            <person name="Rao L."/>
            <person name="Wan B."/>
            <person name="Guo Y."/>
            <person name="Wu X."/>
            <person name="Yu J."/>
            <person name="Chen L."/>
            <person name="Li M."/>
            <person name="Yu F."/>
        </authorList>
    </citation>
    <scope>NUCLEOTIDE SEQUENCE</scope>
    <source>
        <strain evidence="14">NC-4</strain>
    </source>
</reference>
<dbReference type="SMR" id="A0A0D3Q8W2"/>
<protein>
    <submittedName>
        <fullName evidence="1">DUF3969 domain-containing protein</fullName>
    </submittedName>
    <submittedName>
        <fullName evidence="14">DUF3969 family protein</fullName>
    </submittedName>
</protein>
<dbReference type="EMBL" id="CAIIGD010000021">
    <property type="protein sequence ID" value="CAC8240667.1"/>
    <property type="molecule type" value="Genomic_DNA"/>
</dbReference>
<reference evidence="35 36" key="10">
    <citation type="submission" date="2020-06" db="EMBL/GenBank/DDBJ databases">
        <authorList>
            <consortium name="Pathogen Informatics"/>
        </authorList>
    </citation>
    <scope>NUCLEOTIDE SEQUENCE [LARGE SCALE GENOMIC DNA]</scope>
    <source>
        <strain evidence="9 36">MOS105</strain>
        <strain evidence="10">NCTC13131</strain>
        <strain evidence="3 29">S040_N01_C01</strain>
        <strain evidence="2 27">S087_N01_C01</strain>
        <strain evidence="8 35">SG160</strain>
        <strain evidence="6 31">T012_N10_C04</strain>
        <strain evidence="4 26">T012_N16_C08</strain>
        <strain evidence="5 28">T065_N03_C06</strain>
        <strain evidence="7 30">T197_A02_C01</strain>
    </source>
</reference>
<dbReference type="KEGG" id="saur:SABB_03138"/>
<evidence type="ECO:0000313" key="27">
    <source>
        <dbReference type="Proteomes" id="UP000442782"/>
    </source>
</evidence>
<dbReference type="Proteomes" id="UP000217245">
    <property type="component" value="Chromosome"/>
</dbReference>
<dbReference type="EMBL" id="UAUZ02000004">
    <property type="protein sequence ID" value="CAD7355018.1"/>
    <property type="molecule type" value="Genomic_DNA"/>
</dbReference>
<gene>
    <name evidence="13" type="ORF">ACR79_14405</name>
    <name evidence="1" type="ORF">CNH36_09600</name>
    <name evidence="19" type="ORF">EIG94_14320</name>
    <name evidence="20" type="ORF">EIH03_06615</name>
    <name evidence="12" type="ORF">EP54_13380</name>
    <name evidence="11" type="ORF">EQ90_13600</name>
    <name evidence="15" type="ORF">GO814_01415</name>
    <name evidence="16" type="ORF">GO942_01780</name>
    <name evidence="18" type="ORF">GQX37_14365</name>
    <name evidence="17" type="ORF">GZ130_13455</name>
    <name evidence="14" type="ORF">LB359_09105</name>
    <name evidence="21" type="ORF">NCTC10702_02818</name>
    <name evidence="10" type="ORF">NCTC13131_06033</name>
    <name evidence="2" type="ORF">SAMEA1029512_02702</name>
    <name evidence="3" type="ORF">SAMEA1029528_02799</name>
    <name evidence="4" type="ORF">SAMEA2078260_02783</name>
    <name evidence="6" type="ORF">SAMEA2078588_02627</name>
    <name evidence="7" type="ORF">SAMEA2080344_02792</name>
    <name evidence="5" type="ORF">SAMEA2081063_02837</name>
    <name evidence="8" type="ORF">SAMEA4008575_02891</name>
    <name evidence="9" type="ORF">SAMEA70146418_02950</name>
</gene>
<dbReference type="EMBL" id="LFVP01000017">
    <property type="protein sequence ID" value="KSA77144.1"/>
    <property type="molecule type" value="Genomic_DNA"/>
</dbReference>
<evidence type="ECO:0000313" key="15">
    <source>
        <dbReference type="EMBL" id="MVK33802.1"/>
    </source>
</evidence>
<evidence type="ECO:0000313" key="12">
    <source>
        <dbReference type="EMBL" id="KMR55918.1"/>
    </source>
</evidence>
<dbReference type="EMBL" id="RQTC01000338">
    <property type="protein sequence ID" value="RZH90571.1"/>
    <property type="molecule type" value="Genomic_DNA"/>
</dbReference>
<evidence type="ECO:0000313" key="18">
    <source>
        <dbReference type="EMBL" id="NUY13680.1"/>
    </source>
</evidence>
<dbReference type="Proteomes" id="UP000459702">
    <property type="component" value="Unassembled WGS sequence"/>
</dbReference>
<dbReference type="Proteomes" id="UP000251686">
    <property type="component" value="Unassembled WGS sequence"/>
</dbReference>
<dbReference type="Proteomes" id="UP000505390">
    <property type="component" value="Unassembled WGS sequence"/>
</dbReference>
<evidence type="ECO:0000313" key="32">
    <source>
        <dbReference type="Proteomes" id="UP000466646"/>
    </source>
</evidence>
<evidence type="ECO:0000313" key="4">
    <source>
        <dbReference type="EMBL" id="CAA4401686.1"/>
    </source>
</evidence>
<dbReference type="EMBL" id="CACTQT010000027">
    <property type="protein sequence ID" value="CAA4401686.1"/>
    <property type="molecule type" value="Genomic_DNA"/>
</dbReference>
<reference evidence="33 34" key="7">
    <citation type="submission" date="2019-11" db="EMBL/GenBank/DDBJ databases">
        <title>Implementation of targeted gown and glove precautions to prevent Staphylococcus aureus acquisition in community-based nursing homes.</title>
        <authorList>
            <person name="Stine O.C."/>
        </authorList>
    </citation>
    <scope>NUCLEOTIDE SEQUENCE [LARGE SCALE GENOMIC DNA]</scope>
    <source>
        <strain evidence="16 34">S_1081.LBCF.DN</strain>
        <strain evidence="15 33">S_2062.LAUP.DI</strain>
    </source>
</reference>
<dbReference type="Proteomes" id="UP000442782">
    <property type="component" value="Unassembled WGS sequence"/>
</dbReference>
<evidence type="ECO:0000313" key="29">
    <source>
        <dbReference type="Proteomes" id="UP000443708"/>
    </source>
</evidence>
<evidence type="ECO:0000313" key="19">
    <source>
        <dbReference type="EMBL" id="RZH90571.1"/>
    </source>
</evidence>
<evidence type="ECO:0000313" key="24">
    <source>
        <dbReference type="Proteomes" id="UP000293434"/>
    </source>
</evidence>
<dbReference type="EMBL" id="JAAFLG010000046">
    <property type="protein sequence ID" value="NDP57579.1"/>
    <property type="molecule type" value="Genomic_DNA"/>
</dbReference>
<evidence type="ECO:0000313" key="20">
    <source>
        <dbReference type="EMBL" id="RZI07330.1"/>
    </source>
</evidence>
<evidence type="ECO:0000313" key="1">
    <source>
        <dbReference type="EMBL" id="ATC71904.1"/>
    </source>
</evidence>
<proteinExistence type="predicted"/>
<evidence type="ECO:0000313" key="23">
    <source>
        <dbReference type="Proteomes" id="UP000254116"/>
    </source>
</evidence>
<dbReference type="EMBL" id="WPTS01000012">
    <property type="protein sequence ID" value="MVK33802.1"/>
    <property type="molecule type" value="Genomic_DNA"/>
</dbReference>
<dbReference type="Proteomes" id="UP000052129">
    <property type="component" value="Unassembled WGS sequence"/>
</dbReference>
<name>A0A0D3Q8W2_STAAU</name>
<evidence type="ECO:0000313" key="6">
    <source>
        <dbReference type="EMBL" id="CAA6126753.1"/>
    </source>
</evidence>
<dbReference type="Proteomes" id="UP000294017">
    <property type="component" value="Unassembled WGS sequence"/>
</dbReference>
<dbReference type="EMBL" id="CACURZ010000027">
    <property type="protein sequence ID" value="CAA6396037.1"/>
    <property type="molecule type" value="Genomic_DNA"/>
</dbReference>
<evidence type="ECO:0000313" key="11">
    <source>
        <dbReference type="EMBL" id="KMR35278.1"/>
    </source>
</evidence>
<evidence type="ECO:0000313" key="8">
    <source>
        <dbReference type="EMBL" id="CAC5812578.1"/>
    </source>
</evidence>
<evidence type="ECO:0000313" key="22">
    <source>
        <dbReference type="Proteomes" id="UP000217245"/>
    </source>
</evidence>
<dbReference type="EMBL" id="LALQ01000076">
    <property type="protein sequence ID" value="KMR55918.1"/>
    <property type="molecule type" value="Genomic_DNA"/>
</dbReference>
<reference evidence="1 22" key="4">
    <citation type="submission" date="2017-09" db="EMBL/GenBank/DDBJ databases">
        <title>A single nucleotide polymorphism in the Staphylococcus aureus virulence regulator SaeR abolishes pathogenesis.</title>
        <authorList>
            <person name="Copin R.J."/>
            <person name="Sause W."/>
            <person name="Shopsin B."/>
            <person name="Torres V.J."/>
        </authorList>
    </citation>
    <scope>NUCLEOTIDE SEQUENCE [LARGE SCALE GENOMIC DNA]</scope>
    <source>
        <strain evidence="22">Newman</strain>
        <strain evidence="1">Newman_D2C</strain>
    </source>
</reference>
<reference evidence="14" key="12">
    <citation type="submission" date="2023-08" db="EMBL/GenBank/DDBJ databases">
        <authorList>
            <person name="Zhao H."/>
            <person name="Wang X."/>
        </authorList>
    </citation>
    <scope>NUCLEOTIDE SEQUENCE</scope>
    <source>
        <strain evidence="14">NC-4</strain>
    </source>
</reference>
<dbReference type="EMBL" id="RQTF01000107">
    <property type="protein sequence ID" value="RZI07330.1"/>
    <property type="molecule type" value="Genomic_DNA"/>
</dbReference>
<evidence type="ECO:0000313" key="3">
    <source>
        <dbReference type="EMBL" id="CAA4170383.1"/>
    </source>
</evidence>
<accession>A0A0D3Q8W2</accession>
<dbReference type="Proteomes" id="UP000254116">
    <property type="component" value="Unassembled WGS sequence"/>
</dbReference>
<dbReference type="Proteomes" id="UP000478867">
    <property type="component" value="Unassembled WGS sequence"/>
</dbReference>
<evidence type="ECO:0000313" key="13">
    <source>
        <dbReference type="EMBL" id="KSA77144.1"/>
    </source>
</evidence>
<dbReference type="OMA" id="LINWHIM"/>
<dbReference type="Proteomes" id="UP000507112">
    <property type="component" value="Unassembled WGS sequence"/>
</dbReference>